<accession>A0A6C0KP28</accession>
<dbReference type="AlphaFoldDB" id="A0A6C0KP28"/>
<sequence>MIGYRNNSSNITINTHVNTQPSQISPDAVSSASAINKAGQTFYEIITQQPYKFSKNDISINTYALTLRWNYDSIIAMQENDVVAKLSNIADYAQNLPFIRKIYLEIAGTVDAPLDPIYNNMWIPLHEMTISGDYNVYDYKHYVFQRSNYSSNSSNNYNKAIHNIISKSLPFSIRVYGENYSANYPSIETRALIFKNLSFVYINPPYKPQFIGSASDFSANVSLKNYVTLTYYNAYSIMNETSGNASITNYNIDYYINTTLASNLISRYYVITNQNIDTSFSSAVYSTMSFNITLANLMSGSNYYHKIKVKNIYSNTYSEYSDISVSKYTLIPSNNNIGTSLDMSINPICYKRISNNDISNGSVLYFNVVNSTHKLIFNNSSIQPFQITHPYFASQHLEPYHYGYGKFIDNSLNLVTITMSINSVLKQIINYGGFDVSGANANANANAGANANANSFNYSMNNYTNNRIIHNCNAIEDIYDNETSYSNKGFRLKGYFSVIDEITNNNIINYFGDPSSNPYILNINYSRDPSVDNSLGSNITHYIYIDNFIGDPSLNSISNIVNVHEVVYNMSVASIKYFELALYRNYTNINSIYKYIVGNRIIANYSTTNNISLTSQNIILAQSDICANGTYVYNDISYTHIAYFQKTGLDFSFNLTEKIYNLNNSEGVSINNKIITNHYCDYNSFTKTNNVIVTSKLNLTVLHIYEIKNIEIIGSALNNIQLQHYTNHDHEIMSSTLLYLDSYFNNNFSLYPNSTSYNYSNNNIHHNNHNNNNLNISYNTYGTISYNLNGSVDPSNQGYKWIVFKIYKSTGLSNSYIFNNNNYSIQTTTDGIKYLPLKTMLKTNYLFSDAIVDNIFDITKTNALMFGQATTISSNKRFFNIKRTYNTFGGTWTENSNSNGISYYNTASSNIYGSNVNSEGIYCPIIDLQDDLTIYIGLKNNV</sequence>
<dbReference type="EMBL" id="MN740955">
    <property type="protein sequence ID" value="QHU19742.1"/>
    <property type="molecule type" value="Genomic_DNA"/>
</dbReference>
<proteinExistence type="predicted"/>
<evidence type="ECO:0000313" key="1">
    <source>
        <dbReference type="EMBL" id="QHU19742.1"/>
    </source>
</evidence>
<protein>
    <submittedName>
        <fullName evidence="1">Uncharacterized protein</fullName>
    </submittedName>
</protein>
<name>A0A6C0KP28_9ZZZZ</name>
<organism evidence="1">
    <name type="scientific">viral metagenome</name>
    <dbReference type="NCBI Taxonomy" id="1070528"/>
    <lineage>
        <taxon>unclassified sequences</taxon>
        <taxon>metagenomes</taxon>
        <taxon>organismal metagenomes</taxon>
    </lineage>
</organism>
<reference evidence="1" key="1">
    <citation type="journal article" date="2020" name="Nature">
        <title>Giant virus diversity and host interactions through global metagenomics.</title>
        <authorList>
            <person name="Schulz F."/>
            <person name="Roux S."/>
            <person name="Paez-Espino D."/>
            <person name="Jungbluth S."/>
            <person name="Walsh D.A."/>
            <person name="Denef V.J."/>
            <person name="McMahon K.D."/>
            <person name="Konstantinidis K.T."/>
            <person name="Eloe-Fadrosh E.A."/>
            <person name="Kyrpides N.C."/>
            <person name="Woyke T."/>
        </authorList>
    </citation>
    <scope>NUCLEOTIDE SEQUENCE</scope>
    <source>
        <strain evidence="1">GVMAG-S-3300013014-113</strain>
    </source>
</reference>